<organism evidence="1 2">
    <name type="scientific">Dendrobium catenatum</name>
    <dbReference type="NCBI Taxonomy" id="906689"/>
    <lineage>
        <taxon>Eukaryota</taxon>
        <taxon>Viridiplantae</taxon>
        <taxon>Streptophyta</taxon>
        <taxon>Embryophyta</taxon>
        <taxon>Tracheophyta</taxon>
        <taxon>Spermatophyta</taxon>
        <taxon>Magnoliopsida</taxon>
        <taxon>Liliopsida</taxon>
        <taxon>Asparagales</taxon>
        <taxon>Orchidaceae</taxon>
        <taxon>Epidendroideae</taxon>
        <taxon>Malaxideae</taxon>
        <taxon>Dendrobiinae</taxon>
        <taxon>Dendrobium</taxon>
    </lineage>
</organism>
<dbReference type="Proteomes" id="UP000233837">
    <property type="component" value="Unassembled WGS sequence"/>
</dbReference>
<evidence type="ECO:0000313" key="1">
    <source>
        <dbReference type="EMBL" id="PKU83830.1"/>
    </source>
</evidence>
<dbReference type="EMBL" id="KZ502078">
    <property type="protein sequence ID" value="PKU83830.1"/>
    <property type="molecule type" value="Genomic_DNA"/>
</dbReference>
<protein>
    <submittedName>
        <fullName evidence="1">Uncharacterized protein</fullName>
    </submittedName>
</protein>
<reference evidence="1 2" key="1">
    <citation type="journal article" date="2016" name="Sci. Rep.">
        <title>The Dendrobium catenatum Lindl. genome sequence provides insights into polysaccharide synthase, floral development and adaptive evolution.</title>
        <authorList>
            <person name="Zhang G.Q."/>
            <person name="Xu Q."/>
            <person name="Bian C."/>
            <person name="Tsai W.C."/>
            <person name="Yeh C.M."/>
            <person name="Liu K.W."/>
            <person name="Yoshida K."/>
            <person name="Zhang L.S."/>
            <person name="Chang S.B."/>
            <person name="Chen F."/>
            <person name="Shi Y."/>
            <person name="Su Y.Y."/>
            <person name="Zhang Y.Q."/>
            <person name="Chen L.J."/>
            <person name="Yin Y."/>
            <person name="Lin M."/>
            <person name="Huang H."/>
            <person name="Deng H."/>
            <person name="Wang Z.W."/>
            <person name="Zhu S.L."/>
            <person name="Zhao X."/>
            <person name="Deng C."/>
            <person name="Niu S.C."/>
            <person name="Huang J."/>
            <person name="Wang M."/>
            <person name="Liu G.H."/>
            <person name="Yang H.J."/>
            <person name="Xiao X.J."/>
            <person name="Hsiao Y.Y."/>
            <person name="Wu W.L."/>
            <person name="Chen Y.Y."/>
            <person name="Mitsuda N."/>
            <person name="Ohme-Takagi M."/>
            <person name="Luo Y.B."/>
            <person name="Van de Peer Y."/>
            <person name="Liu Z.J."/>
        </authorList>
    </citation>
    <scope>NUCLEOTIDE SEQUENCE [LARGE SCALE GENOMIC DNA]</scope>
    <source>
        <tissue evidence="1">The whole plant</tissue>
    </source>
</reference>
<keyword evidence="2" id="KW-1185">Reference proteome</keyword>
<reference evidence="1 2" key="2">
    <citation type="journal article" date="2017" name="Nature">
        <title>The Apostasia genome and the evolution of orchids.</title>
        <authorList>
            <person name="Zhang G.Q."/>
            <person name="Liu K.W."/>
            <person name="Li Z."/>
            <person name="Lohaus R."/>
            <person name="Hsiao Y.Y."/>
            <person name="Niu S.C."/>
            <person name="Wang J.Y."/>
            <person name="Lin Y.C."/>
            <person name="Xu Q."/>
            <person name="Chen L.J."/>
            <person name="Yoshida K."/>
            <person name="Fujiwara S."/>
            <person name="Wang Z.W."/>
            <person name="Zhang Y.Q."/>
            <person name="Mitsuda N."/>
            <person name="Wang M."/>
            <person name="Liu G.H."/>
            <person name="Pecoraro L."/>
            <person name="Huang H.X."/>
            <person name="Xiao X.J."/>
            <person name="Lin M."/>
            <person name="Wu X.Y."/>
            <person name="Wu W.L."/>
            <person name="Chen Y.Y."/>
            <person name="Chang S.B."/>
            <person name="Sakamoto S."/>
            <person name="Ohme-Takagi M."/>
            <person name="Yagi M."/>
            <person name="Zeng S.J."/>
            <person name="Shen C.Y."/>
            <person name="Yeh C.M."/>
            <person name="Luo Y.B."/>
            <person name="Tsai W.C."/>
            <person name="Van de Peer Y."/>
            <person name="Liu Z.J."/>
        </authorList>
    </citation>
    <scope>NUCLEOTIDE SEQUENCE [LARGE SCALE GENOMIC DNA]</scope>
    <source>
        <tissue evidence="1">The whole plant</tissue>
    </source>
</reference>
<evidence type="ECO:0000313" key="2">
    <source>
        <dbReference type="Proteomes" id="UP000233837"/>
    </source>
</evidence>
<accession>A0A2I0X7G5</accession>
<name>A0A2I0X7G5_9ASPA</name>
<sequence length="389" mass="44491">MGSCLPHCQCRVDLPKFRMLYLDNWRWCWHMDRGRVAARRLATRRRKKGERVDAWMETAVRIIERENGVREGFQGERDLEKFSRVLREEGEGERCEGEEDLQGKGSSISVTSRYSAFSRREKKEKVLCRRQEGENRVWHSATPGCKIGHIIDKCPAVLKEEHKKINLESRNIENKGLNSEGSSDTIALGPWIHVNFKKNSNIVPVEDGDVKKIVNIDDDSTDVSILQIELFKDEAALAIKKGNSGKTLDGVNAIDKVNAKECLIEDGKFHLQPKSVNPKKKSNKDLSFFGPIKGRKGLNAIHSNPNHLSLLKPSQVLSPVRFESPELPLPPHYKIQVVARHRRRVLRRTHHLDRPKPTAVDPDVFELGFLLGIFTWTIYKLIHPEISKI</sequence>
<dbReference type="AlphaFoldDB" id="A0A2I0X7G5"/>
<proteinExistence type="predicted"/>
<gene>
    <name evidence="1" type="ORF">MA16_Dca018463</name>
</gene>